<feature type="region of interest" description="Disordered" evidence="1">
    <location>
        <begin position="244"/>
        <end position="301"/>
    </location>
</feature>
<dbReference type="InterPro" id="IPR021454">
    <property type="entry name" value="DUF3105"/>
</dbReference>
<keyword evidence="2" id="KW-0812">Transmembrane</keyword>
<keyword evidence="2" id="KW-0472">Membrane</keyword>
<dbReference type="Pfam" id="PF11303">
    <property type="entry name" value="DUF3105"/>
    <property type="match status" value="1"/>
</dbReference>
<feature type="compositionally biased region" description="Gly residues" evidence="1">
    <location>
        <begin position="278"/>
        <end position="288"/>
    </location>
</feature>
<feature type="transmembrane region" description="Helical" evidence="2">
    <location>
        <begin position="44"/>
        <end position="67"/>
    </location>
</feature>
<accession>A0A6J7IF49</accession>
<protein>
    <submittedName>
        <fullName evidence="3">Unannotated protein</fullName>
    </submittedName>
</protein>
<evidence type="ECO:0000256" key="2">
    <source>
        <dbReference type="SAM" id="Phobius"/>
    </source>
</evidence>
<keyword evidence="2" id="KW-1133">Transmembrane helix</keyword>
<gene>
    <name evidence="3" type="ORF">UFOPK3472_04021</name>
</gene>
<dbReference type="AlphaFoldDB" id="A0A6J7IF49"/>
<dbReference type="EMBL" id="CAFBLX010000457">
    <property type="protein sequence ID" value="CAB4929758.1"/>
    <property type="molecule type" value="Genomic_DNA"/>
</dbReference>
<proteinExistence type="predicted"/>
<feature type="region of interest" description="Disordered" evidence="1">
    <location>
        <begin position="1"/>
        <end position="40"/>
    </location>
</feature>
<evidence type="ECO:0000313" key="3">
    <source>
        <dbReference type="EMBL" id="CAB4929758.1"/>
    </source>
</evidence>
<sequence>MPTGPDKGSQNKSAAKADKAISAANKKSARKKQGGVPAAKGRQIPWLTVAGVVVVVGLVVGLGVNLYPKYQDRAEAQKFAPSESNQDPSTGIDGVTIKEYPAALHVGRAQRVAYDQTPPFGGPHDAVWATCTGIVYPDAIRTENAVHSLEHGAVWVTYNPDDLNEDQIQSLADRVDGETQMMMSPYPGLDTPVSLQSWGHQLKLDSVDDERIGQFISALRLNRFAYPEVGASCASVPGVGDNAFDPDNPPLFDASAPGADAVPMDGAGITPDASETSGAGGMPSGLPGGAQLPSDLQVPAS</sequence>
<reference evidence="3" key="1">
    <citation type="submission" date="2020-05" db="EMBL/GenBank/DDBJ databases">
        <authorList>
            <person name="Chiriac C."/>
            <person name="Salcher M."/>
            <person name="Ghai R."/>
            <person name="Kavagutti S V."/>
        </authorList>
    </citation>
    <scope>NUCLEOTIDE SEQUENCE</scope>
</reference>
<organism evidence="3">
    <name type="scientific">freshwater metagenome</name>
    <dbReference type="NCBI Taxonomy" id="449393"/>
    <lineage>
        <taxon>unclassified sequences</taxon>
        <taxon>metagenomes</taxon>
        <taxon>ecological metagenomes</taxon>
    </lineage>
</organism>
<name>A0A6J7IF49_9ZZZZ</name>
<evidence type="ECO:0000256" key="1">
    <source>
        <dbReference type="SAM" id="MobiDB-lite"/>
    </source>
</evidence>